<evidence type="ECO:0000313" key="2">
    <source>
        <dbReference type="EMBL" id="MFC5731127.1"/>
    </source>
</evidence>
<proteinExistence type="predicted"/>
<gene>
    <name evidence="2" type="ORF">ACFPQB_19605</name>
</gene>
<organism evidence="2 3">
    <name type="scientific">Nocardioides vastitatis</name>
    <dbReference type="NCBI Taxonomy" id="2568655"/>
    <lineage>
        <taxon>Bacteria</taxon>
        <taxon>Bacillati</taxon>
        <taxon>Actinomycetota</taxon>
        <taxon>Actinomycetes</taxon>
        <taxon>Propionibacteriales</taxon>
        <taxon>Nocardioidaceae</taxon>
        <taxon>Nocardioides</taxon>
    </lineage>
</organism>
<evidence type="ECO:0008006" key="4">
    <source>
        <dbReference type="Google" id="ProtNLM"/>
    </source>
</evidence>
<dbReference type="EMBL" id="JBHSNS010000012">
    <property type="protein sequence ID" value="MFC5731127.1"/>
    <property type="molecule type" value="Genomic_DNA"/>
</dbReference>
<dbReference type="RefSeq" id="WP_136433718.1">
    <property type="nucleotide sequence ID" value="NZ_JBHSNS010000012.1"/>
</dbReference>
<sequence>MARWNVHFVPGAWSTHRYARQALWLQQARMVRGLHAALASRGVPVFGGGDINRRNYPFPGDAVVYDASPRGGSTTSCTHGPDGSGLPGGRRGSRSTPTTTGWWCPP</sequence>
<feature type="compositionally biased region" description="Low complexity" evidence="1">
    <location>
        <begin position="94"/>
        <end position="106"/>
    </location>
</feature>
<dbReference type="Proteomes" id="UP001596072">
    <property type="component" value="Unassembled WGS sequence"/>
</dbReference>
<keyword evidence="3" id="KW-1185">Reference proteome</keyword>
<comment type="caution">
    <text evidence="2">The sequence shown here is derived from an EMBL/GenBank/DDBJ whole genome shotgun (WGS) entry which is preliminary data.</text>
</comment>
<accession>A0ABW0ZKV0</accession>
<reference evidence="3" key="1">
    <citation type="journal article" date="2019" name="Int. J. Syst. Evol. Microbiol.">
        <title>The Global Catalogue of Microorganisms (GCM) 10K type strain sequencing project: providing services to taxonomists for standard genome sequencing and annotation.</title>
        <authorList>
            <consortium name="The Broad Institute Genomics Platform"/>
            <consortium name="The Broad Institute Genome Sequencing Center for Infectious Disease"/>
            <person name="Wu L."/>
            <person name="Ma J."/>
        </authorList>
    </citation>
    <scope>NUCLEOTIDE SEQUENCE [LARGE SCALE GENOMIC DNA]</scope>
    <source>
        <strain evidence="3">YIM 94188</strain>
    </source>
</reference>
<protein>
    <recommendedName>
        <fullName evidence="4">Endonuclease/exonuclease/phosphatase domain-containing protein</fullName>
    </recommendedName>
</protein>
<name>A0ABW0ZKV0_9ACTN</name>
<evidence type="ECO:0000313" key="3">
    <source>
        <dbReference type="Proteomes" id="UP001596072"/>
    </source>
</evidence>
<evidence type="ECO:0000256" key="1">
    <source>
        <dbReference type="SAM" id="MobiDB-lite"/>
    </source>
</evidence>
<feature type="region of interest" description="Disordered" evidence="1">
    <location>
        <begin position="67"/>
        <end position="106"/>
    </location>
</feature>